<accession>A0ABV8MVV0</accession>
<evidence type="ECO:0000313" key="5">
    <source>
        <dbReference type="Proteomes" id="UP001595791"/>
    </source>
</evidence>
<comment type="caution">
    <text evidence="4">The sequence shown here is derived from an EMBL/GenBank/DDBJ whole genome shotgun (WGS) entry which is preliminary data.</text>
</comment>
<feature type="coiled-coil region" evidence="1">
    <location>
        <begin position="150"/>
        <end position="180"/>
    </location>
</feature>
<evidence type="ECO:0000256" key="2">
    <source>
        <dbReference type="SAM" id="MobiDB-lite"/>
    </source>
</evidence>
<feature type="region of interest" description="Disordered" evidence="2">
    <location>
        <begin position="364"/>
        <end position="395"/>
    </location>
</feature>
<gene>
    <name evidence="4" type="ORF">ACFOW7_21425</name>
</gene>
<sequence length="395" mass="42601">KAQNHGVAGKLLSRLDRSKHQTAKAREGRQGSDQTTAWIHNHCDFLHNKPRSAKDLLKDLKSIPEKMAKDLGIAALEAAKNKMQAELTELIQKKVTEVIAKKAAGRLAVRAASVVTGPFAIVINIAMTAYDAYDLPKTWDQVKNSFPDKVKQIEETARKLQEATAKVNEMKDALAKYSGDDQNLAADVMQVAAELNPCIRARRCSLVPYGNTHRLDHLRADCNNIGEEQNPVNGPDHGKGCCPGQSGHHVLPASMFDHCEKYKKTINSPPGTGCVNQLAPTICVEGTNQYQASHGHIHGKLSQVLRNARKGNGQPIPDKGPMTKDEAIDAGAESIVLAFPSSGCSKKCLKAQLRAFYKDLDCQPISSDGLGKPPRSGPTTPGSSTGTPPNTGVDD</sequence>
<keyword evidence="1" id="KW-0175">Coiled coil</keyword>
<organism evidence="4 5">
    <name type="scientific">Chitinimonas lacunae</name>
    <dbReference type="NCBI Taxonomy" id="1963018"/>
    <lineage>
        <taxon>Bacteria</taxon>
        <taxon>Pseudomonadati</taxon>
        <taxon>Pseudomonadota</taxon>
        <taxon>Betaproteobacteria</taxon>
        <taxon>Neisseriales</taxon>
        <taxon>Chitinibacteraceae</taxon>
        <taxon>Chitinimonas</taxon>
    </lineage>
</organism>
<protein>
    <submittedName>
        <fullName evidence="4">HNH/endonuclease VII fold toxin-2 domain-containing protein</fullName>
    </submittedName>
</protein>
<dbReference type="Proteomes" id="UP001595791">
    <property type="component" value="Unassembled WGS sequence"/>
</dbReference>
<feature type="non-terminal residue" evidence="4">
    <location>
        <position position="1"/>
    </location>
</feature>
<feature type="compositionally biased region" description="Low complexity" evidence="2">
    <location>
        <begin position="371"/>
        <end position="395"/>
    </location>
</feature>
<name>A0ABV8MVV0_9NEIS</name>
<dbReference type="EMBL" id="JBHSBU010000002">
    <property type="protein sequence ID" value="MFC4161904.1"/>
    <property type="molecule type" value="Genomic_DNA"/>
</dbReference>
<feature type="compositionally biased region" description="Basic and acidic residues" evidence="2">
    <location>
        <begin position="13"/>
        <end position="30"/>
    </location>
</feature>
<feature type="region of interest" description="Disordered" evidence="2">
    <location>
        <begin position="1"/>
        <end position="34"/>
    </location>
</feature>
<evidence type="ECO:0000259" key="3">
    <source>
        <dbReference type="Pfam" id="PF15635"/>
    </source>
</evidence>
<feature type="domain" description="Tox-GHH2" evidence="3">
    <location>
        <begin position="245"/>
        <end position="356"/>
    </location>
</feature>
<keyword evidence="5" id="KW-1185">Reference proteome</keyword>
<evidence type="ECO:0000313" key="4">
    <source>
        <dbReference type="EMBL" id="MFC4161904.1"/>
    </source>
</evidence>
<dbReference type="RefSeq" id="WP_378168551.1">
    <property type="nucleotide sequence ID" value="NZ_JBHSBU010000002.1"/>
</dbReference>
<proteinExistence type="predicted"/>
<reference evidence="5" key="1">
    <citation type="journal article" date="2019" name="Int. J. Syst. Evol. Microbiol.">
        <title>The Global Catalogue of Microorganisms (GCM) 10K type strain sequencing project: providing services to taxonomists for standard genome sequencing and annotation.</title>
        <authorList>
            <consortium name="The Broad Institute Genomics Platform"/>
            <consortium name="The Broad Institute Genome Sequencing Center for Infectious Disease"/>
            <person name="Wu L."/>
            <person name="Ma J."/>
        </authorList>
    </citation>
    <scope>NUCLEOTIDE SEQUENCE [LARGE SCALE GENOMIC DNA]</scope>
    <source>
        <strain evidence="5">LMG 29894</strain>
    </source>
</reference>
<evidence type="ECO:0000256" key="1">
    <source>
        <dbReference type="SAM" id="Coils"/>
    </source>
</evidence>
<dbReference type="InterPro" id="IPR028917">
    <property type="entry name" value="Tox-GHH2_domain"/>
</dbReference>
<dbReference type="Pfam" id="PF15635">
    <property type="entry name" value="Tox-GHH2"/>
    <property type="match status" value="1"/>
</dbReference>